<dbReference type="KEGG" id="ima:PO878_10040"/>
<organism evidence="3 4">
    <name type="scientific">Iamia majanohamensis</name>
    <dbReference type="NCBI Taxonomy" id="467976"/>
    <lineage>
        <taxon>Bacteria</taxon>
        <taxon>Bacillati</taxon>
        <taxon>Actinomycetota</taxon>
        <taxon>Acidimicrobiia</taxon>
        <taxon>Acidimicrobiales</taxon>
        <taxon>Iamiaceae</taxon>
        <taxon>Iamia</taxon>
    </lineage>
</organism>
<dbReference type="EMBL" id="CP116942">
    <property type="protein sequence ID" value="WCO69065.1"/>
    <property type="molecule type" value="Genomic_DNA"/>
</dbReference>
<comment type="similarity">
    <text evidence="1">Belongs to the GSP E family.</text>
</comment>
<sequence>MSLYKRLHEANPQAAGFNAATAVKRRDPVIDELRQKIHHHLIDELGPILYDKRLSEDDLRRRVHEQLHAALAQERAPLSAADKAQLIQDVSDDILGYGPIDRLLRTDDITEVMVNGPDMVFVEKAGKVEKTNATFVDDQHLRRIIDKIVAQVGRRIDEASPLCDARLPDGSRVNAVIHPLAIGGPFLTIRKFSKDPFQIDDLIRFGTLNAASARFLQAMVLGKLNVIVSGGTGTGKTTMLNVLSSFIPGDERIVTVEDAKELQLHQEHVLSLEARPPNIEGKGAIAIRDLVKNTLRMRPDRIVVGECRGGEALDMLQAMNTGHDGSLTTIHANTARDCMARLETLVLMAGYDLPIPAIRHQVSSAVDCVVQIGRLRDGSRRVVSITEVQGMEGDTITMQDIFMFDYGMGVDEHGRFKGHLKATGTRPKFAEKLQDLGIRLGPEVFQPEQFARRAGGVR</sequence>
<name>A0AAE9Y8K8_9ACTN</name>
<dbReference type="AlphaFoldDB" id="A0AAE9Y8K8"/>
<dbReference type="Gene3D" id="3.40.50.300">
    <property type="entry name" value="P-loop containing nucleotide triphosphate hydrolases"/>
    <property type="match status" value="1"/>
</dbReference>
<dbReference type="CDD" id="cd01130">
    <property type="entry name" value="VirB11-like_ATPase"/>
    <property type="match status" value="1"/>
</dbReference>
<dbReference type="InterPro" id="IPR027417">
    <property type="entry name" value="P-loop_NTPase"/>
</dbReference>
<dbReference type="Proteomes" id="UP001216390">
    <property type="component" value="Chromosome"/>
</dbReference>
<accession>A0AAE9Y8K8</accession>
<protein>
    <submittedName>
        <fullName evidence="3">CpaF family protein</fullName>
    </submittedName>
</protein>
<reference evidence="3" key="1">
    <citation type="submission" date="2023-01" db="EMBL/GenBank/DDBJ databases">
        <title>The diversity of Class Acidimicrobiia in South China Sea sediment environments and the proposal of Iamia marina sp. nov., a novel species of the genus Iamia.</title>
        <authorList>
            <person name="He Y."/>
            <person name="Tian X."/>
        </authorList>
    </citation>
    <scope>NUCLEOTIDE SEQUENCE</scope>
    <source>
        <strain evidence="3">DSM 19957</strain>
    </source>
</reference>
<evidence type="ECO:0000313" key="4">
    <source>
        <dbReference type="Proteomes" id="UP001216390"/>
    </source>
</evidence>
<gene>
    <name evidence="3" type="ORF">PO878_10040</name>
</gene>
<dbReference type="Pfam" id="PF00437">
    <property type="entry name" value="T2SSE"/>
    <property type="match status" value="1"/>
</dbReference>
<dbReference type="GO" id="GO:0016887">
    <property type="term" value="F:ATP hydrolysis activity"/>
    <property type="evidence" value="ECO:0007669"/>
    <property type="project" value="InterPro"/>
</dbReference>
<dbReference type="RefSeq" id="WP_272738579.1">
    <property type="nucleotide sequence ID" value="NZ_CP116942.1"/>
</dbReference>
<evidence type="ECO:0000313" key="3">
    <source>
        <dbReference type="EMBL" id="WCO69065.1"/>
    </source>
</evidence>
<proteinExistence type="inferred from homology"/>
<evidence type="ECO:0000259" key="2">
    <source>
        <dbReference type="Pfam" id="PF00437"/>
    </source>
</evidence>
<dbReference type="PANTHER" id="PTHR30486">
    <property type="entry name" value="TWITCHING MOTILITY PROTEIN PILT"/>
    <property type="match status" value="1"/>
</dbReference>
<dbReference type="PANTHER" id="PTHR30486:SF15">
    <property type="entry name" value="TYPE II_IV SECRETION SYSTEM ATPASE"/>
    <property type="match status" value="1"/>
</dbReference>
<dbReference type="Gene3D" id="3.30.450.380">
    <property type="match status" value="1"/>
</dbReference>
<feature type="domain" description="Bacterial type II secretion system protein E" evidence="2">
    <location>
        <begin position="97"/>
        <end position="372"/>
    </location>
</feature>
<evidence type="ECO:0000256" key="1">
    <source>
        <dbReference type="ARBA" id="ARBA00006611"/>
    </source>
</evidence>
<keyword evidence="4" id="KW-1185">Reference proteome</keyword>
<dbReference type="SUPFAM" id="SSF52540">
    <property type="entry name" value="P-loop containing nucleoside triphosphate hydrolases"/>
    <property type="match status" value="1"/>
</dbReference>
<dbReference type="InterPro" id="IPR001482">
    <property type="entry name" value="T2SS/T4SS_dom"/>
</dbReference>
<dbReference type="InterPro" id="IPR050921">
    <property type="entry name" value="T4SS_GSP_E_ATPase"/>
</dbReference>